<sequence length="247" mass="27769">MNDITISIQDKTYRSGHLDDRQHQAIADLQLGVGRNEFVCLLGPSGCGKTTLLNMIAGLDSHYQGHIRIGSQAATAKIGYVFQNPRLLPWYTVRQNIEVVFAQTPPAALIDALLADMQLSDVQQVYPERLSLGMQRRVAIIRAFAINPDILLMDEPFVSLDAPSARQVRNLLYSLWQQRPHTVLFVSHDLREAIALADRLIFLSPPPMRIISDIPVNIPRELRNDEAQIEAFREHLLSQHPAINGLL</sequence>
<dbReference type="STRING" id="1538553.JT25_007140"/>
<evidence type="ECO:0000313" key="6">
    <source>
        <dbReference type="EMBL" id="AMK76268.1"/>
    </source>
</evidence>
<evidence type="ECO:0000313" key="7">
    <source>
        <dbReference type="Proteomes" id="UP000030512"/>
    </source>
</evidence>
<dbReference type="SUPFAM" id="SSF52540">
    <property type="entry name" value="P-loop containing nucleoside triphosphate hydrolases"/>
    <property type="match status" value="1"/>
</dbReference>
<dbReference type="InterPro" id="IPR050166">
    <property type="entry name" value="ABC_transporter_ATP-bind"/>
</dbReference>
<dbReference type="EMBL" id="CP014476">
    <property type="protein sequence ID" value="AMK76268.1"/>
    <property type="molecule type" value="Genomic_DNA"/>
</dbReference>
<evidence type="ECO:0000256" key="1">
    <source>
        <dbReference type="ARBA" id="ARBA00005417"/>
    </source>
</evidence>
<keyword evidence="4" id="KW-0067">ATP-binding</keyword>
<dbReference type="OrthoDB" id="9802264at2"/>
<proteinExistence type="inferred from homology"/>
<dbReference type="RefSeq" id="WP_036272913.1">
    <property type="nucleotide sequence ID" value="NZ_CP014476.1"/>
</dbReference>
<dbReference type="PANTHER" id="PTHR42788:SF19">
    <property type="entry name" value="ALIPHATIC SULFONATES IMPORT ATP-BINDING PROTEIN SSUB 2"/>
    <property type="match status" value="1"/>
</dbReference>
<dbReference type="KEGG" id="mdn:JT25_007140"/>
<evidence type="ECO:0000256" key="4">
    <source>
        <dbReference type="ARBA" id="ARBA00022840"/>
    </source>
</evidence>
<dbReference type="GO" id="GO:0016887">
    <property type="term" value="F:ATP hydrolysis activity"/>
    <property type="evidence" value="ECO:0007669"/>
    <property type="project" value="InterPro"/>
</dbReference>
<dbReference type="PROSITE" id="PS50893">
    <property type="entry name" value="ABC_TRANSPORTER_2"/>
    <property type="match status" value="1"/>
</dbReference>
<evidence type="ECO:0000259" key="5">
    <source>
        <dbReference type="PROSITE" id="PS50893"/>
    </source>
</evidence>
<dbReference type="Pfam" id="PF00005">
    <property type="entry name" value="ABC_tran"/>
    <property type="match status" value="1"/>
</dbReference>
<dbReference type="SMART" id="SM00382">
    <property type="entry name" value="AAA"/>
    <property type="match status" value="1"/>
</dbReference>
<gene>
    <name evidence="6" type="ORF">JT25_007140</name>
</gene>
<keyword evidence="3" id="KW-0547">Nucleotide-binding</keyword>
<keyword evidence="7" id="KW-1185">Reference proteome</keyword>
<reference evidence="6 7" key="1">
    <citation type="journal article" date="2015" name="Environ. Microbiol.">
        <title>Methane oxidation coupled to nitrate reduction under hypoxia by the Gammaproteobacterium Methylomonas denitrificans, sp. nov. type strain FJG1.</title>
        <authorList>
            <person name="Kits K.D."/>
            <person name="Klotz M.G."/>
            <person name="Stein L.Y."/>
        </authorList>
    </citation>
    <scope>NUCLEOTIDE SEQUENCE [LARGE SCALE GENOMIC DNA]</scope>
    <source>
        <strain evidence="6 7">FJG1</strain>
    </source>
</reference>
<evidence type="ECO:0000256" key="2">
    <source>
        <dbReference type="ARBA" id="ARBA00022448"/>
    </source>
</evidence>
<accession>A0A126T2F4</accession>
<dbReference type="AlphaFoldDB" id="A0A126T2F4"/>
<comment type="similarity">
    <text evidence="1">Belongs to the ABC transporter superfamily.</text>
</comment>
<evidence type="ECO:0000256" key="3">
    <source>
        <dbReference type="ARBA" id="ARBA00022741"/>
    </source>
</evidence>
<organism evidence="6 7">
    <name type="scientific">Methylomonas denitrificans</name>
    <dbReference type="NCBI Taxonomy" id="1538553"/>
    <lineage>
        <taxon>Bacteria</taxon>
        <taxon>Pseudomonadati</taxon>
        <taxon>Pseudomonadota</taxon>
        <taxon>Gammaproteobacteria</taxon>
        <taxon>Methylococcales</taxon>
        <taxon>Methylococcaceae</taxon>
        <taxon>Methylomonas</taxon>
    </lineage>
</organism>
<feature type="domain" description="ABC transporter" evidence="5">
    <location>
        <begin position="6"/>
        <end position="230"/>
    </location>
</feature>
<dbReference type="InterPro" id="IPR017871">
    <property type="entry name" value="ABC_transporter-like_CS"/>
</dbReference>
<dbReference type="Proteomes" id="UP000030512">
    <property type="component" value="Chromosome"/>
</dbReference>
<dbReference type="PROSITE" id="PS00211">
    <property type="entry name" value="ABC_TRANSPORTER_1"/>
    <property type="match status" value="1"/>
</dbReference>
<dbReference type="Gene3D" id="3.40.50.300">
    <property type="entry name" value="P-loop containing nucleotide triphosphate hydrolases"/>
    <property type="match status" value="1"/>
</dbReference>
<dbReference type="GO" id="GO:0005524">
    <property type="term" value="F:ATP binding"/>
    <property type="evidence" value="ECO:0007669"/>
    <property type="project" value="UniProtKB-KW"/>
</dbReference>
<keyword evidence="2" id="KW-0813">Transport</keyword>
<protein>
    <submittedName>
        <fullName evidence="6">ABC transporter</fullName>
    </submittedName>
</protein>
<dbReference type="PANTHER" id="PTHR42788">
    <property type="entry name" value="TAURINE IMPORT ATP-BINDING PROTEIN-RELATED"/>
    <property type="match status" value="1"/>
</dbReference>
<name>A0A126T2F4_9GAMM</name>
<dbReference type="InterPro" id="IPR027417">
    <property type="entry name" value="P-loop_NTPase"/>
</dbReference>
<dbReference type="InterPro" id="IPR003593">
    <property type="entry name" value="AAA+_ATPase"/>
</dbReference>
<dbReference type="InterPro" id="IPR003439">
    <property type="entry name" value="ABC_transporter-like_ATP-bd"/>
</dbReference>